<proteinExistence type="predicted"/>
<organism evidence="1">
    <name type="scientific">Solanum chacoense</name>
    <name type="common">Chaco potato</name>
    <dbReference type="NCBI Taxonomy" id="4108"/>
    <lineage>
        <taxon>Eukaryota</taxon>
        <taxon>Viridiplantae</taxon>
        <taxon>Streptophyta</taxon>
        <taxon>Embryophyta</taxon>
        <taxon>Tracheophyta</taxon>
        <taxon>Spermatophyta</taxon>
        <taxon>Magnoliopsida</taxon>
        <taxon>eudicotyledons</taxon>
        <taxon>Gunneridae</taxon>
        <taxon>Pentapetalae</taxon>
        <taxon>asterids</taxon>
        <taxon>lamiids</taxon>
        <taxon>Solanales</taxon>
        <taxon>Solanaceae</taxon>
        <taxon>Solanoideae</taxon>
        <taxon>Solaneae</taxon>
        <taxon>Solanum</taxon>
    </lineage>
</organism>
<dbReference type="EMBL" id="GEDG01021904">
    <property type="protein sequence ID" value="JAP17924.1"/>
    <property type="molecule type" value="Transcribed_RNA"/>
</dbReference>
<accession>A0A0V0HCE6</accession>
<name>A0A0V0HCE6_SOLCH</name>
<reference evidence="1" key="1">
    <citation type="submission" date="2015-12" db="EMBL/GenBank/DDBJ databases">
        <title>Gene expression during late stages of embryo sac development: a critical building block for successful pollen-pistil interactions.</title>
        <authorList>
            <person name="Liu Y."/>
            <person name="Joly V."/>
            <person name="Sabar M."/>
            <person name="Matton D.P."/>
        </authorList>
    </citation>
    <scope>NUCLEOTIDE SEQUENCE</scope>
</reference>
<dbReference type="AlphaFoldDB" id="A0A0V0HCE6"/>
<evidence type="ECO:0000313" key="1">
    <source>
        <dbReference type="EMBL" id="JAP17924.1"/>
    </source>
</evidence>
<sequence length="70" mass="8190">MEFLTSLGMTKDRHEKFQLLSLRSSFIKILDSFLLIGPWSTCQSEYVASIQLSSQIWVLFPFPMFQEMPL</sequence>
<protein>
    <submittedName>
        <fullName evidence="1">Putative ovule protein</fullName>
    </submittedName>
</protein>